<name>A0ABD2ZDI8_9GENT</name>
<accession>A0ABD2ZDI8</accession>
<dbReference type="AlphaFoldDB" id="A0ABD2ZDI8"/>
<organism evidence="1 2">
    <name type="scientific">Cinchona calisaya</name>
    <dbReference type="NCBI Taxonomy" id="153742"/>
    <lineage>
        <taxon>Eukaryota</taxon>
        <taxon>Viridiplantae</taxon>
        <taxon>Streptophyta</taxon>
        <taxon>Embryophyta</taxon>
        <taxon>Tracheophyta</taxon>
        <taxon>Spermatophyta</taxon>
        <taxon>Magnoliopsida</taxon>
        <taxon>eudicotyledons</taxon>
        <taxon>Gunneridae</taxon>
        <taxon>Pentapetalae</taxon>
        <taxon>asterids</taxon>
        <taxon>lamiids</taxon>
        <taxon>Gentianales</taxon>
        <taxon>Rubiaceae</taxon>
        <taxon>Cinchonoideae</taxon>
        <taxon>Cinchoneae</taxon>
        <taxon>Cinchona</taxon>
    </lineage>
</organism>
<evidence type="ECO:0000313" key="2">
    <source>
        <dbReference type="Proteomes" id="UP001630127"/>
    </source>
</evidence>
<gene>
    <name evidence="1" type="ORF">ACH5RR_023232</name>
</gene>
<protein>
    <submittedName>
        <fullName evidence="1">Uncharacterized protein</fullName>
    </submittedName>
</protein>
<keyword evidence="2" id="KW-1185">Reference proteome</keyword>
<comment type="caution">
    <text evidence="1">The sequence shown here is derived from an EMBL/GenBank/DDBJ whole genome shotgun (WGS) entry which is preliminary data.</text>
</comment>
<evidence type="ECO:0000313" key="1">
    <source>
        <dbReference type="EMBL" id="KAL3516330.1"/>
    </source>
</evidence>
<reference evidence="1 2" key="1">
    <citation type="submission" date="2024-11" db="EMBL/GenBank/DDBJ databases">
        <title>A near-complete genome assembly of Cinchona calisaya.</title>
        <authorList>
            <person name="Lian D.C."/>
            <person name="Zhao X.W."/>
            <person name="Wei L."/>
        </authorList>
    </citation>
    <scope>NUCLEOTIDE SEQUENCE [LARGE SCALE GENOMIC DNA]</scope>
    <source>
        <tissue evidence="1">Nenye</tissue>
    </source>
</reference>
<dbReference type="EMBL" id="JBJUIK010000010">
    <property type="protein sequence ID" value="KAL3516330.1"/>
    <property type="molecule type" value="Genomic_DNA"/>
</dbReference>
<dbReference type="Proteomes" id="UP001630127">
    <property type="component" value="Unassembled WGS sequence"/>
</dbReference>
<sequence length="118" mass="13465">MGIIIEELRPVVFSLDAHSAPGQDGFSSLFFVKCWDIIKEDIMAVATYFFLGHSLPKSFDATQIVLIPKRQNPITFSDFRPTTLRTICKASCQQVTTNHGKDYIQGAYYIHQRKGHWI</sequence>
<proteinExistence type="predicted"/>